<evidence type="ECO:0000313" key="2">
    <source>
        <dbReference type="EMBL" id="PNT61770.1"/>
    </source>
</evidence>
<keyword evidence="1" id="KW-0175">Coiled coil</keyword>
<dbReference type="AlphaFoldDB" id="A0A2K2CIB5"/>
<keyword evidence="4" id="KW-1185">Reference proteome</keyword>
<dbReference type="EMBL" id="CM000884">
    <property type="protein sequence ID" value="PNT61770.1"/>
    <property type="molecule type" value="Genomic_DNA"/>
</dbReference>
<name>A0A2K2CIB5_BRADI</name>
<dbReference type="EnsemblPlants" id="PNT61769">
    <property type="protein sequence ID" value="PNT61769"/>
    <property type="gene ID" value="BRADI_5g20425v3"/>
</dbReference>
<dbReference type="EnsemblPlants" id="PNT61770">
    <property type="protein sequence ID" value="PNT61770"/>
    <property type="gene ID" value="BRADI_5g20425v3"/>
</dbReference>
<dbReference type="OrthoDB" id="672647at2759"/>
<sequence length="187" mass="20513">MAASTSSAGEAVTMRLANGKTISWPATVAGKIEEGLYKVGLLERAAEATDRDLNLLEKQVEAMTADVGFELQLNDYCYDLEHMRKARQEFRFRSLSEVEERSLGQIRDLASSAIEDYKTRVGPVPAYDNPISLFSDTIPLELPESLAMAIALPSASHHNKLTKIQGTDGVGEPYIADHKQACWLAGQ</sequence>
<dbReference type="Proteomes" id="UP000008810">
    <property type="component" value="Chromosome 5"/>
</dbReference>
<accession>A0A2K2CIB5</accession>
<reference evidence="3" key="3">
    <citation type="submission" date="2018-08" db="UniProtKB">
        <authorList>
            <consortium name="EnsemblPlants"/>
        </authorList>
    </citation>
    <scope>IDENTIFICATION</scope>
    <source>
        <strain evidence="3">cv. Bd21</strain>
    </source>
</reference>
<organism evidence="2">
    <name type="scientific">Brachypodium distachyon</name>
    <name type="common">Purple false brome</name>
    <name type="synonym">Trachynia distachya</name>
    <dbReference type="NCBI Taxonomy" id="15368"/>
    <lineage>
        <taxon>Eukaryota</taxon>
        <taxon>Viridiplantae</taxon>
        <taxon>Streptophyta</taxon>
        <taxon>Embryophyta</taxon>
        <taxon>Tracheophyta</taxon>
        <taxon>Spermatophyta</taxon>
        <taxon>Magnoliopsida</taxon>
        <taxon>Liliopsida</taxon>
        <taxon>Poales</taxon>
        <taxon>Poaceae</taxon>
        <taxon>BOP clade</taxon>
        <taxon>Pooideae</taxon>
        <taxon>Stipodae</taxon>
        <taxon>Brachypodieae</taxon>
        <taxon>Brachypodium</taxon>
    </lineage>
</organism>
<gene>
    <name evidence="3" type="primary">LOC100840093</name>
    <name evidence="2" type="ORF">BRADI_5g20425v3</name>
</gene>
<evidence type="ECO:0000256" key="1">
    <source>
        <dbReference type="SAM" id="Coils"/>
    </source>
</evidence>
<protein>
    <submittedName>
        <fullName evidence="2 3">Uncharacterized protein</fullName>
    </submittedName>
</protein>
<reference evidence="2 3" key="1">
    <citation type="journal article" date="2010" name="Nature">
        <title>Genome sequencing and analysis of the model grass Brachypodium distachyon.</title>
        <authorList>
            <consortium name="International Brachypodium Initiative"/>
        </authorList>
    </citation>
    <scope>NUCLEOTIDE SEQUENCE [LARGE SCALE GENOMIC DNA]</scope>
    <source>
        <strain evidence="2">Bd21</strain>
        <strain evidence="3">cv. Bd21</strain>
    </source>
</reference>
<evidence type="ECO:0000313" key="3">
    <source>
        <dbReference type="EnsemblPlants" id="PNT61769"/>
    </source>
</evidence>
<reference evidence="2" key="2">
    <citation type="submission" date="2017-06" db="EMBL/GenBank/DDBJ databases">
        <title>WGS assembly of Brachypodium distachyon.</title>
        <authorList>
            <consortium name="The International Brachypodium Initiative"/>
            <person name="Lucas S."/>
            <person name="Harmon-Smith M."/>
            <person name="Lail K."/>
            <person name="Tice H."/>
            <person name="Grimwood J."/>
            <person name="Bruce D."/>
            <person name="Barry K."/>
            <person name="Shu S."/>
            <person name="Lindquist E."/>
            <person name="Wang M."/>
            <person name="Pitluck S."/>
            <person name="Vogel J.P."/>
            <person name="Garvin D.F."/>
            <person name="Mockler T.C."/>
            <person name="Schmutz J."/>
            <person name="Rokhsar D."/>
            <person name="Bevan M.W."/>
        </authorList>
    </citation>
    <scope>NUCLEOTIDE SEQUENCE</scope>
    <source>
        <strain evidence="2">Bd21</strain>
    </source>
</reference>
<evidence type="ECO:0000313" key="4">
    <source>
        <dbReference type="Proteomes" id="UP000008810"/>
    </source>
</evidence>
<dbReference type="EMBL" id="CM000884">
    <property type="protein sequence ID" value="PNT61769.1"/>
    <property type="molecule type" value="Genomic_DNA"/>
</dbReference>
<proteinExistence type="predicted"/>
<dbReference type="Gramene" id="PNT61769">
    <property type="protein sequence ID" value="PNT61769"/>
    <property type="gene ID" value="BRADI_5g20425v3"/>
</dbReference>
<dbReference type="Gramene" id="PNT61770">
    <property type="protein sequence ID" value="PNT61770"/>
    <property type="gene ID" value="BRADI_5g20425v3"/>
</dbReference>
<dbReference type="ExpressionAtlas" id="A0A2K2CIB5">
    <property type="expression patterns" value="baseline"/>
</dbReference>
<feature type="coiled-coil region" evidence="1">
    <location>
        <begin position="39"/>
        <end position="66"/>
    </location>
</feature>